<protein>
    <submittedName>
        <fullName evidence="1">Uncharacterized protein</fullName>
    </submittedName>
</protein>
<comment type="caution">
    <text evidence="1">The sequence shown here is derived from an EMBL/GenBank/DDBJ whole genome shotgun (WGS) entry which is preliminary data.</text>
</comment>
<keyword evidence="2" id="KW-1185">Reference proteome</keyword>
<gene>
    <name evidence="1" type="ORF">DPEC_G00095020</name>
</gene>
<dbReference type="EMBL" id="CM055735">
    <property type="protein sequence ID" value="KAJ8007534.1"/>
    <property type="molecule type" value="Genomic_DNA"/>
</dbReference>
<sequence>MLLQNQRPVSGGVQDLQGVGESLSIQRRVGDSVELPAPSDLNVADDKPLEVLWKYKINDIVEYKSNVKYLSSNQFNGRLEFNTKNFSLTVRDLKLGDSGDYIFTGEYSNVQIPAKTVTLMVYGMLSSLKYPIFI</sequence>
<organism evidence="1 2">
    <name type="scientific">Dallia pectoralis</name>
    <name type="common">Alaska blackfish</name>
    <dbReference type="NCBI Taxonomy" id="75939"/>
    <lineage>
        <taxon>Eukaryota</taxon>
        <taxon>Metazoa</taxon>
        <taxon>Chordata</taxon>
        <taxon>Craniata</taxon>
        <taxon>Vertebrata</taxon>
        <taxon>Euteleostomi</taxon>
        <taxon>Actinopterygii</taxon>
        <taxon>Neopterygii</taxon>
        <taxon>Teleostei</taxon>
        <taxon>Protacanthopterygii</taxon>
        <taxon>Esociformes</taxon>
        <taxon>Umbridae</taxon>
        <taxon>Dallia</taxon>
    </lineage>
</organism>
<evidence type="ECO:0000313" key="1">
    <source>
        <dbReference type="EMBL" id="KAJ8007534.1"/>
    </source>
</evidence>
<accession>A0ACC2GV01</accession>
<dbReference type="Proteomes" id="UP001157502">
    <property type="component" value="Chromosome 8"/>
</dbReference>
<evidence type="ECO:0000313" key="2">
    <source>
        <dbReference type="Proteomes" id="UP001157502"/>
    </source>
</evidence>
<name>A0ACC2GV01_DALPE</name>
<reference evidence="1" key="1">
    <citation type="submission" date="2021-05" db="EMBL/GenBank/DDBJ databases">
        <authorList>
            <person name="Pan Q."/>
            <person name="Jouanno E."/>
            <person name="Zahm M."/>
            <person name="Klopp C."/>
            <person name="Cabau C."/>
            <person name="Louis A."/>
            <person name="Berthelot C."/>
            <person name="Parey E."/>
            <person name="Roest Crollius H."/>
            <person name="Montfort J."/>
            <person name="Robinson-Rechavi M."/>
            <person name="Bouchez O."/>
            <person name="Lampietro C."/>
            <person name="Lopez Roques C."/>
            <person name="Donnadieu C."/>
            <person name="Postlethwait J."/>
            <person name="Bobe J."/>
            <person name="Dillon D."/>
            <person name="Chandos A."/>
            <person name="von Hippel F."/>
            <person name="Guiguen Y."/>
        </authorList>
    </citation>
    <scope>NUCLEOTIDE SEQUENCE</scope>
    <source>
        <strain evidence="1">YG-Jan2019</strain>
    </source>
</reference>
<proteinExistence type="predicted"/>